<evidence type="ECO:0000256" key="4">
    <source>
        <dbReference type="ARBA" id="ARBA00022975"/>
    </source>
</evidence>
<comment type="similarity">
    <text evidence="7">Belongs to the OMP decarboxylase family. Type 1 subfamily.</text>
</comment>
<dbReference type="EMBL" id="CP022098">
    <property type="protein sequence ID" value="ATB41309.1"/>
    <property type="molecule type" value="Genomic_DNA"/>
</dbReference>
<dbReference type="UniPathway" id="UPA00070">
    <property type="reaction ID" value="UER00120"/>
</dbReference>
<feature type="binding site" evidence="7 9">
    <location>
        <position position="198"/>
    </location>
    <ligand>
        <name>substrate</name>
    </ligand>
</feature>
<dbReference type="CDD" id="cd04725">
    <property type="entry name" value="OMP_decarboxylase_like"/>
    <property type="match status" value="1"/>
</dbReference>
<evidence type="ECO:0000256" key="9">
    <source>
        <dbReference type="PIRSR" id="PIRSR614732-2"/>
    </source>
</evidence>
<evidence type="ECO:0000256" key="10">
    <source>
        <dbReference type="RuleBase" id="RU000512"/>
    </source>
</evidence>
<comment type="catalytic activity">
    <reaction evidence="6 7 10">
        <text>orotidine 5'-phosphate + H(+) = UMP + CO2</text>
        <dbReference type="Rhea" id="RHEA:11596"/>
        <dbReference type="ChEBI" id="CHEBI:15378"/>
        <dbReference type="ChEBI" id="CHEBI:16526"/>
        <dbReference type="ChEBI" id="CHEBI:57538"/>
        <dbReference type="ChEBI" id="CHEBI:57865"/>
        <dbReference type="EC" id="4.1.1.23"/>
    </reaction>
</comment>
<feature type="binding site" evidence="7 9">
    <location>
        <position position="189"/>
    </location>
    <ligand>
        <name>substrate</name>
    </ligand>
</feature>
<comment type="pathway">
    <text evidence="2 7 10">Pyrimidine metabolism; UMP biosynthesis via de novo pathway; UMP from orotate: step 2/2.</text>
</comment>
<dbReference type="Pfam" id="PF00215">
    <property type="entry name" value="OMPdecase"/>
    <property type="match status" value="1"/>
</dbReference>
<evidence type="ECO:0000313" key="12">
    <source>
        <dbReference type="EMBL" id="ATB41309.1"/>
    </source>
</evidence>
<organism evidence="12 13">
    <name type="scientific">Cystobacter fuscus</name>
    <dbReference type="NCBI Taxonomy" id="43"/>
    <lineage>
        <taxon>Bacteria</taxon>
        <taxon>Pseudomonadati</taxon>
        <taxon>Myxococcota</taxon>
        <taxon>Myxococcia</taxon>
        <taxon>Myxococcales</taxon>
        <taxon>Cystobacterineae</taxon>
        <taxon>Archangiaceae</taxon>
        <taxon>Cystobacter</taxon>
    </lineage>
</organism>
<feature type="binding site" evidence="7 9">
    <location>
        <position position="218"/>
    </location>
    <ligand>
        <name>substrate</name>
    </ligand>
</feature>
<dbReference type="InterPro" id="IPR013785">
    <property type="entry name" value="Aldolase_TIM"/>
</dbReference>
<comment type="function">
    <text evidence="1 7">Catalyzes the decarboxylation of orotidine 5'-monophosphate (OMP) to uridine 5'-monophosphate (UMP).</text>
</comment>
<protein>
    <recommendedName>
        <fullName evidence="7">Orotidine 5'-phosphate decarboxylase</fullName>
        <ecNumber evidence="7">4.1.1.23</ecNumber>
    </recommendedName>
    <alternativeName>
        <fullName evidence="7">OMP decarboxylase</fullName>
        <shortName evidence="7">OMPDCase</shortName>
        <shortName evidence="7">OMPdecase</shortName>
    </alternativeName>
</protein>
<dbReference type="GO" id="GO:0004590">
    <property type="term" value="F:orotidine-5'-phosphate decarboxylase activity"/>
    <property type="evidence" value="ECO:0007669"/>
    <property type="project" value="UniProtKB-UniRule"/>
</dbReference>
<dbReference type="AlphaFoldDB" id="A0A250JBM5"/>
<evidence type="ECO:0000256" key="5">
    <source>
        <dbReference type="ARBA" id="ARBA00023239"/>
    </source>
</evidence>
<dbReference type="PROSITE" id="PS00156">
    <property type="entry name" value="OMPDECASE"/>
    <property type="match status" value="1"/>
</dbReference>
<evidence type="ECO:0000256" key="1">
    <source>
        <dbReference type="ARBA" id="ARBA00002356"/>
    </source>
</evidence>
<keyword evidence="3 7" id="KW-0210">Decarboxylase</keyword>
<dbReference type="InterPro" id="IPR018089">
    <property type="entry name" value="OMPdecase_AS"/>
</dbReference>
<evidence type="ECO:0000259" key="11">
    <source>
        <dbReference type="SMART" id="SM00934"/>
    </source>
</evidence>
<sequence>MTEVLPARERIALAADLPLDEGLRLYERVAPHVGYAKVGLSLFVEHGPAAVAAFQRLGARIFLDLKLHDIPNTVELAAARAGALGVSLLTVHAAGGESMLRAAVKGAREGARSRGHAAPRVLAVTVLTSLSAEEVAAVGLPGTPEEAALRLARLAVGAGVDGLVCSPREAAAFRRELGPTPFLCTPGIRPAGAAAGDQSRAETPAFARRAGADLLVVGRPIHTAPEPLAAARAIAEEVSSA</sequence>
<feature type="binding site" evidence="7 9">
    <location>
        <position position="219"/>
    </location>
    <ligand>
        <name>substrate</name>
    </ligand>
</feature>
<reference evidence="12 13" key="1">
    <citation type="submission" date="2017-06" db="EMBL/GenBank/DDBJ databases">
        <title>Sequencing and comparative analysis of myxobacterial genomes.</title>
        <authorList>
            <person name="Rupp O."/>
            <person name="Goesmann A."/>
            <person name="Sogaard-Andersen L."/>
        </authorList>
    </citation>
    <scope>NUCLEOTIDE SEQUENCE [LARGE SCALE GENOMIC DNA]</scope>
    <source>
        <strain evidence="12 13">DSM 52655</strain>
    </source>
</reference>
<dbReference type="KEGG" id="cfus:CYFUS_006774"/>
<dbReference type="RefSeq" id="WP_095989050.1">
    <property type="nucleotide sequence ID" value="NZ_CP022098.1"/>
</dbReference>
<dbReference type="NCBIfam" id="TIGR01740">
    <property type="entry name" value="pyrF"/>
    <property type="match status" value="1"/>
</dbReference>
<dbReference type="GO" id="GO:0044205">
    <property type="term" value="P:'de novo' UMP biosynthetic process"/>
    <property type="evidence" value="ECO:0007669"/>
    <property type="project" value="UniProtKB-UniRule"/>
</dbReference>
<dbReference type="InterPro" id="IPR011060">
    <property type="entry name" value="RibuloseP-bd_barrel"/>
</dbReference>
<dbReference type="InterPro" id="IPR014732">
    <property type="entry name" value="OMPdecase"/>
</dbReference>
<dbReference type="HAMAP" id="MF_01200_B">
    <property type="entry name" value="OMPdecase_type1_B"/>
    <property type="match status" value="1"/>
</dbReference>
<feature type="binding site" evidence="7 9">
    <location>
        <position position="37"/>
    </location>
    <ligand>
        <name>substrate</name>
    </ligand>
</feature>
<dbReference type="EC" id="4.1.1.23" evidence="7"/>
<evidence type="ECO:0000313" key="13">
    <source>
        <dbReference type="Proteomes" id="UP000217257"/>
    </source>
</evidence>
<dbReference type="GO" id="GO:0005829">
    <property type="term" value="C:cytosol"/>
    <property type="evidence" value="ECO:0007669"/>
    <property type="project" value="TreeGrafter"/>
</dbReference>
<feature type="binding site" evidence="7 9">
    <location>
        <position position="128"/>
    </location>
    <ligand>
        <name>substrate</name>
    </ligand>
</feature>
<comment type="subunit">
    <text evidence="7">Homodimer.</text>
</comment>
<proteinExistence type="inferred from homology"/>
<dbReference type="InterPro" id="IPR047596">
    <property type="entry name" value="OMPdecase_bac"/>
</dbReference>
<dbReference type="SMART" id="SM00934">
    <property type="entry name" value="OMPdecase"/>
    <property type="match status" value="1"/>
</dbReference>
<dbReference type="PANTHER" id="PTHR32119:SF2">
    <property type="entry name" value="OROTIDINE 5'-PHOSPHATE DECARBOXYLASE"/>
    <property type="match status" value="1"/>
</dbReference>
<feature type="active site" description="For OMPdecase activity" evidence="8">
    <location>
        <position position="69"/>
    </location>
</feature>
<evidence type="ECO:0000256" key="2">
    <source>
        <dbReference type="ARBA" id="ARBA00004861"/>
    </source>
</evidence>
<dbReference type="Gene3D" id="3.20.20.70">
    <property type="entry name" value="Aldolase class I"/>
    <property type="match status" value="1"/>
</dbReference>
<keyword evidence="5 7" id="KW-0456">Lyase</keyword>
<keyword evidence="4 7" id="KW-0665">Pyrimidine biosynthesis</keyword>
<feature type="active site" description="For OMPdecase activity" evidence="8">
    <location>
        <position position="66"/>
    </location>
</feature>
<evidence type="ECO:0000256" key="3">
    <source>
        <dbReference type="ARBA" id="ARBA00022793"/>
    </source>
</evidence>
<dbReference type="NCBIfam" id="NF001273">
    <property type="entry name" value="PRK00230.1"/>
    <property type="match status" value="1"/>
</dbReference>
<feature type="domain" description="Orotidine 5'-phosphate decarboxylase" evidence="11">
    <location>
        <begin position="10"/>
        <end position="234"/>
    </location>
</feature>
<evidence type="ECO:0000256" key="8">
    <source>
        <dbReference type="PIRSR" id="PIRSR614732-1"/>
    </source>
</evidence>
<evidence type="ECO:0000256" key="6">
    <source>
        <dbReference type="ARBA" id="ARBA00049157"/>
    </source>
</evidence>
<feature type="binding site" evidence="7">
    <location>
        <begin position="64"/>
        <end position="73"/>
    </location>
    <ligand>
        <name>substrate</name>
    </ligand>
</feature>
<gene>
    <name evidence="7" type="primary">pyrF</name>
    <name evidence="12" type="ORF">CYFUS_006774</name>
</gene>
<accession>A0A250JBM5</accession>
<dbReference type="GO" id="GO:0006207">
    <property type="term" value="P:'de novo' pyrimidine nucleobase biosynthetic process"/>
    <property type="evidence" value="ECO:0007669"/>
    <property type="project" value="InterPro"/>
</dbReference>
<dbReference type="Proteomes" id="UP000217257">
    <property type="component" value="Chromosome"/>
</dbReference>
<dbReference type="InterPro" id="IPR001754">
    <property type="entry name" value="OMPdeCOase_dom"/>
</dbReference>
<feature type="active site" description="For OMPdecase activity" evidence="8">
    <location>
        <position position="64"/>
    </location>
</feature>
<feature type="active site" description="Proton donor" evidence="7">
    <location>
        <position position="66"/>
    </location>
</feature>
<feature type="binding site" evidence="7 9">
    <location>
        <position position="16"/>
    </location>
    <ligand>
        <name>substrate</name>
    </ligand>
</feature>
<name>A0A250JBM5_9BACT</name>
<dbReference type="PANTHER" id="PTHR32119">
    <property type="entry name" value="OROTIDINE 5'-PHOSPHATE DECARBOXYLASE"/>
    <property type="match status" value="1"/>
</dbReference>
<dbReference type="SUPFAM" id="SSF51366">
    <property type="entry name" value="Ribulose-phoshate binding barrel"/>
    <property type="match status" value="1"/>
</dbReference>
<evidence type="ECO:0000256" key="7">
    <source>
        <dbReference type="HAMAP-Rule" id="MF_01200"/>
    </source>
</evidence>